<keyword evidence="2" id="KW-1185">Reference proteome</keyword>
<accession>A0A917DNF7</accession>
<gene>
    <name evidence="1" type="ORF">GCM10011514_13850</name>
</gene>
<proteinExistence type="predicted"/>
<organism evidence="1 2">
    <name type="scientific">Emticicia aquatilis</name>
    <dbReference type="NCBI Taxonomy" id="1537369"/>
    <lineage>
        <taxon>Bacteria</taxon>
        <taxon>Pseudomonadati</taxon>
        <taxon>Bacteroidota</taxon>
        <taxon>Cytophagia</taxon>
        <taxon>Cytophagales</taxon>
        <taxon>Leadbetterellaceae</taxon>
        <taxon>Emticicia</taxon>
    </lineage>
</organism>
<protein>
    <submittedName>
        <fullName evidence="1">Uncharacterized protein</fullName>
    </submittedName>
</protein>
<evidence type="ECO:0000313" key="2">
    <source>
        <dbReference type="Proteomes" id="UP000609064"/>
    </source>
</evidence>
<dbReference type="AlphaFoldDB" id="A0A917DNF7"/>
<sequence>MNLIMFTPTDSFAAFVEQWSQLYDPNTNWEANYHKHIKIGKPFTHNDILELFEWQSQAGLGKIRTAAIKEKIYPHLDYINDMKFEETLDLVQFNEKFADVAAVSRTLVLHMIKPEVYPLFDQNVHVAYNFIHGIEMGPNEYPIKSEPRLKFYFRHLLPFITREKGDIPMKKIDEALNTFGQLIKRNPKLKI</sequence>
<dbReference type="RefSeq" id="WP_188765307.1">
    <property type="nucleotide sequence ID" value="NZ_BMKK01000002.1"/>
</dbReference>
<reference evidence="1" key="2">
    <citation type="submission" date="2020-09" db="EMBL/GenBank/DDBJ databases">
        <authorList>
            <person name="Sun Q."/>
            <person name="Zhou Y."/>
        </authorList>
    </citation>
    <scope>NUCLEOTIDE SEQUENCE</scope>
    <source>
        <strain evidence="1">CGMCC 1.15958</strain>
    </source>
</reference>
<reference evidence="1" key="1">
    <citation type="journal article" date="2014" name="Int. J. Syst. Evol. Microbiol.">
        <title>Complete genome sequence of Corynebacterium casei LMG S-19264T (=DSM 44701T), isolated from a smear-ripened cheese.</title>
        <authorList>
            <consortium name="US DOE Joint Genome Institute (JGI-PGF)"/>
            <person name="Walter F."/>
            <person name="Albersmeier A."/>
            <person name="Kalinowski J."/>
            <person name="Ruckert C."/>
        </authorList>
    </citation>
    <scope>NUCLEOTIDE SEQUENCE</scope>
    <source>
        <strain evidence="1">CGMCC 1.15958</strain>
    </source>
</reference>
<name>A0A917DNF7_9BACT</name>
<dbReference type="Proteomes" id="UP000609064">
    <property type="component" value="Unassembled WGS sequence"/>
</dbReference>
<comment type="caution">
    <text evidence="1">The sequence shown here is derived from an EMBL/GenBank/DDBJ whole genome shotgun (WGS) entry which is preliminary data.</text>
</comment>
<evidence type="ECO:0000313" key="1">
    <source>
        <dbReference type="EMBL" id="GGD50860.1"/>
    </source>
</evidence>
<dbReference type="EMBL" id="BMKK01000002">
    <property type="protein sequence ID" value="GGD50860.1"/>
    <property type="molecule type" value="Genomic_DNA"/>
</dbReference>